<dbReference type="Pfam" id="PF13428">
    <property type="entry name" value="TPR_14"/>
    <property type="match status" value="1"/>
</dbReference>
<dbReference type="AlphaFoldDB" id="A0AAW1WZ42"/>
<keyword evidence="3" id="KW-1185">Reference proteome</keyword>
<feature type="compositionally biased region" description="Basic and acidic residues" evidence="1">
    <location>
        <begin position="110"/>
        <end position="123"/>
    </location>
</feature>
<gene>
    <name evidence="2" type="ORF">M0R45_026770</name>
</gene>
<sequence length="123" mass="14163">MLLAKHPSKCRHGKGMDEISQFLEELGNSDDEKKFLEEGLKHFPSFFKLWKKNSHIPELWLAAVQAELRRGNKKEAETLMAKALQECPNSGIFRAASIEMVPRPQRKTKCRDARKNCGDKEPR</sequence>
<organism evidence="2 3">
    <name type="scientific">Rubus argutus</name>
    <name type="common">Southern blackberry</name>
    <dbReference type="NCBI Taxonomy" id="59490"/>
    <lineage>
        <taxon>Eukaryota</taxon>
        <taxon>Viridiplantae</taxon>
        <taxon>Streptophyta</taxon>
        <taxon>Embryophyta</taxon>
        <taxon>Tracheophyta</taxon>
        <taxon>Spermatophyta</taxon>
        <taxon>Magnoliopsida</taxon>
        <taxon>eudicotyledons</taxon>
        <taxon>Gunneridae</taxon>
        <taxon>Pentapetalae</taxon>
        <taxon>rosids</taxon>
        <taxon>fabids</taxon>
        <taxon>Rosales</taxon>
        <taxon>Rosaceae</taxon>
        <taxon>Rosoideae</taxon>
        <taxon>Rosoideae incertae sedis</taxon>
        <taxon>Rubus</taxon>
    </lineage>
</organism>
<dbReference type="EMBL" id="JBEDUW010000005">
    <property type="protein sequence ID" value="KAK9929682.1"/>
    <property type="molecule type" value="Genomic_DNA"/>
</dbReference>
<accession>A0AAW1WZ42</accession>
<comment type="caution">
    <text evidence="2">The sequence shown here is derived from an EMBL/GenBank/DDBJ whole genome shotgun (WGS) entry which is preliminary data.</text>
</comment>
<dbReference type="SUPFAM" id="SSF48452">
    <property type="entry name" value="TPR-like"/>
    <property type="match status" value="1"/>
</dbReference>
<protein>
    <submittedName>
        <fullName evidence="2">Uncharacterized protein</fullName>
    </submittedName>
</protein>
<feature type="region of interest" description="Disordered" evidence="1">
    <location>
        <begin position="103"/>
        <end position="123"/>
    </location>
</feature>
<dbReference type="InterPro" id="IPR011990">
    <property type="entry name" value="TPR-like_helical_dom_sf"/>
</dbReference>
<dbReference type="Proteomes" id="UP001457282">
    <property type="component" value="Unassembled WGS sequence"/>
</dbReference>
<evidence type="ECO:0000313" key="2">
    <source>
        <dbReference type="EMBL" id="KAK9929682.1"/>
    </source>
</evidence>
<evidence type="ECO:0000256" key="1">
    <source>
        <dbReference type="SAM" id="MobiDB-lite"/>
    </source>
</evidence>
<name>A0AAW1WZ42_RUBAR</name>
<reference evidence="2 3" key="1">
    <citation type="journal article" date="2023" name="G3 (Bethesda)">
        <title>A chromosome-length genome assembly and annotation of blackberry (Rubus argutus, cv. 'Hillquist').</title>
        <authorList>
            <person name="Bruna T."/>
            <person name="Aryal R."/>
            <person name="Dudchenko O."/>
            <person name="Sargent D.J."/>
            <person name="Mead D."/>
            <person name="Buti M."/>
            <person name="Cavallini A."/>
            <person name="Hytonen T."/>
            <person name="Andres J."/>
            <person name="Pham M."/>
            <person name="Weisz D."/>
            <person name="Mascagni F."/>
            <person name="Usai G."/>
            <person name="Natali L."/>
            <person name="Bassil N."/>
            <person name="Fernandez G.E."/>
            <person name="Lomsadze A."/>
            <person name="Armour M."/>
            <person name="Olukolu B."/>
            <person name="Poorten T."/>
            <person name="Britton C."/>
            <person name="Davik J."/>
            <person name="Ashrafi H."/>
            <person name="Aiden E.L."/>
            <person name="Borodovsky M."/>
            <person name="Worthington M."/>
        </authorList>
    </citation>
    <scope>NUCLEOTIDE SEQUENCE [LARGE SCALE GENOMIC DNA]</scope>
    <source>
        <strain evidence="2">PI 553951</strain>
    </source>
</reference>
<proteinExistence type="predicted"/>
<dbReference type="Gene3D" id="1.25.40.10">
    <property type="entry name" value="Tetratricopeptide repeat domain"/>
    <property type="match status" value="1"/>
</dbReference>
<evidence type="ECO:0000313" key="3">
    <source>
        <dbReference type="Proteomes" id="UP001457282"/>
    </source>
</evidence>